<dbReference type="Gene3D" id="1.10.443.10">
    <property type="entry name" value="Intergrase catalytic core"/>
    <property type="match status" value="1"/>
</dbReference>
<evidence type="ECO:0000256" key="1">
    <source>
        <dbReference type="ARBA" id="ARBA00008857"/>
    </source>
</evidence>
<dbReference type="InterPro" id="IPR010998">
    <property type="entry name" value="Integrase_recombinase_N"/>
</dbReference>
<dbReference type="GO" id="GO:0003677">
    <property type="term" value="F:DNA binding"/>
    <property type="evidence" value="ECO:0007669"/>
    <property type="project" value="UniProtKB-KW"/>
</dbReference>
<dbReference type="RefSeq" id="WP_126031378.1">
    <property type="nucleotide sequence ID" value="NZ_QXGI01000001.1"/>
</dbReference>
<accession>A0A430FAM1</accession>
<dbReference type="PANTHER" id="PTHR30349">
    <property type="entry name" value="PHAGE INTEGRASE-RELATED"/>
    <property type="match status" value="1"/>
</dbReference>
<dbReference type="CDD" id="cd01189">
    <property type="entry name" value="INT_ICEBs1_C_like"/>
    <property type="match status" value="1"/>
</dbReference>
<comment type="similarity">
    <text evidence="1">Belongs to the 'phage' integrase family.</text>
</comment>
<dbReference type="Proteomes" id="UP000288052">
    <property type="component" value="Unassembled WGS sequence"/>
</dbReference>
<organism evidence="5 6">
    <name type="scientific">Bifidobacterium castoris</name>
    <dbReference type="NCBI Taxonomy" id="2306972"/>
    <lineage>
        <taxon>Bacteria</taxon>
        <taxon>Bacillati</taxon>
        <taxon>Actinomycetota</taxon>
        <taxon>Actinomycetes</taxon>
        <taxon>Bifidobacteriales</taxon>
        <taxon>Bifidobacteriaceae</taxon>
        <taxon>Bifidobacterium</taxon>
    </lineage>
</organism>
<dbReference type="InterPro" id="IPR050090">
    <property type="entry name" value="Tyrosine_recombinase_XerCD"/>
</dbReference>
<dbReference type="GO" id="GO:0015074">
    <property type="term" value="P:DNA integration"/>
    <property type="evidence" value="ECO:0007669"/>
    <property type="project" value="InterPro"/>
</dbReference>
<evidence type="ECO:0000256" key="3">
    <source>
        <dbReference type="ARBA" id="ARBA00023172"/>
    </source>
</evidence>
<keyword evidence="6" id="KW-1185">Reference proteome</keyword>
<dbReference type="PANTHER" id="PTHR30349:SF64">
    <property type="entry name" value="PROPHAGE INTEGRASE INTD-RELATED"/>
    <property type="match status" value="1"/>
</dbReference>
<dbReference type="InterPro" id="IPR013762">
    <property type="entry name" value="Integrase-like_cat_sf"/>
</dbReference>
<protein>
    <submittedName>
        <fullName evidence="5">Phage integrase family protein</fullName>
    </submittedName>
</protein>
<keyword evidence="2" id="KW-0238">DNA-binding</keyword>
<evidence type="ECO:0000259" key="4">
    <source>
        <dbReference type="PROSITE" id="PS51898"/>
    </source>
</evidence>
<sequence length="431" mass="48392">MTNTNMSMNNMEGCRFGGVLAKRRADGSVAYLARYANPKRPGSRVGRLFDTRARAVAWLDDERVRVDMYRRGLADWTAPRERDRAAALSGITFADWADVWMDRWGGRARGGEPLAPATLRRKRLLLRRLKDVFGRVRLDAVDARMVSAWLDGCSLAATPKREAYIMLRAIMRAAVAPPDGSAPLLERSPCVAPVPAKRMADKDLIAELSQDDIRRLAEAMPAYTRISIHVMVAFGLRIGEMCALRVGDFDLERHVLTIRHSIRRGPDDTGPVRLGAMKTRGSMASMPIPERLIPKLAEHIGMFCHEGPEAQLLNPVHGGVMSDRTLRAQFDRAAARMGRPELTPHMLRATAISRIIHEGGELKDAQLFARHADPTITIRYYAKSRGLEERARLAAMSYDDVFSPGRSRDQLGRELDELERRADRIRRLLAR</sequence>
<evidence type="ECO:0000313" key="6">
    <source>
        <dbReference type="Proteomes" id="UP000288052"/>
    </source>
</evidence>
<dbReference type="OrthoDB" id="1822491at2"/>
<reference evidence="5 6" key="1">
    <citation type="submission" date="2018-09" db="EMBL/GenBank/DDBJ databases">
        <title>Characterization of the phylogenetic diversity of five novel species belonging to the genus Bifidobacterium.</title>
        <authorList>
            <person name="Lugli G.A."/>
            <person name="Duranti S."/>
            <person name="Milani C."/>
        </authorList>
    </citation>
    <scope>NUCLEOTIDE SEQUENCE [LARGE SCALE GENOMIC DNA]</scope>
    <source>
        <strain evidence="5 6">2020B</strain>
    </source>
</reference>
<proteinExistence type="inferred from homology"/>
<gene>
    <name evidence="5" type="ORF">D2E22_0337</name>
</gene>
<comment type="caution">
    <text evidence="5">The sequence shown here is derived from an EMBL/GenBank/DDBJ whole genome shotgun (WGS) entry which is preliminary data.</text>
</comment>
<feature type="domain" description="Tyr recombinase" evidence="4">
    <location>
        <begin position="203"/>
        <end position="394"/>
    </location>
</feature>
<keyword evidence="3" id="KW-0233">DNA recombination</keyword>
<dbReference type="GO" id="GO:0006310">
    <property type="term" value="P:DNA recombination"/>
    <property type="evidence" value="ECO:0007669"/>
    <property type="project" value="UniProtKB-KW"/>
</dbReference>
<dbReference type="InterPro" id="IPR011010">
    <property type="entry name" value="DNA_brk_join_enz"/>
</dbReference>
<dbReference type="InterPro" id="IPR002104">
    <property type="entry name" value="Integrase_catalytic"/>
</dbReference>
<evidence type="ECO:0000313" key="5">
    <source>
        <dbReference type="EMBL" id="RSX49876.1"/>
    </source>
</evidence>
<dbReference type="PROSITE" id="PS51898">
    <property type="entry name" value="TYR_RECOMBINASE"/>
    <property type="match status" value="1"/>
</dbReference>
<dbReference type="EMBL" id="QXGI01000001">
    <property type="protein sequence ID" value="RSX49876.1"/>
    <property type="molecule type" value="Genomic_DNA"/>
</dbReference>
<name>A0A430FAM1_9BIFI</name>
<dbReference type="Gene3D" id="1.10.150.130">
    <property type="match status" value="1"/>
</dbReference>
<dbReference type="AlphaFoldDB" id="A0A430FAM1"/>
<dbReference type="Pfam" id="PF00589">
    <property type="entry name" value="Phage_integrase"/>
    <property type="match status" value="1"/>
</dbReference>
<evidence type="ECO:0000256" key="2">
    <source>
        <dbReference type="ARBA" id="ARBA00023125"/>
    </source>
</evidence>
<dbReference type="SUPFAM" id="SSF56349">
    <property type="entry name" value="DNA breaking-rejoining enzymes"/>
    <property type="match status" value="1"/>
</dbReference>